<sequence length="151" mass="16875">MGCVELASFAEKYNDNLVKEFYANLSKDFGNTESPTYSQVYVRGHINDFSPANIAHYLSCPYFSDIEGTSLVRKLILIRDLFSLLTLGVRELDPLAMLKIVAPSVVPLLPTSSTPGRIGSRRSARMKVHETRWCLSKTMPKGDFVETCHTA</sequence>
<evidence type="ECO:0000313" key="1">
    <source>
        <dbReference type="EMBL" id="KAI5668000.1"/>
    </source>
</evidence>
<protein>
    <submittedName>
        <fullName evidence="1">Uncharacterized protein</fullName>
    </submittedName>
</protein>
<accession>A0ACC0B5S0</accession>
<comment type="caution">
    <text evidence="1">The sequence shown here is derived from an EMBL/GenBank/DDBJ whole genome shotgun (WGS) entry which is preliminary data.</text>
</comment>
<gene>
    <name evidence="1" type="ORF">M9H77_17853</name>
</gene>
<organism evidence="1 2">
    <name type="scientific">Catharanthus roseus</name>
    <name type="common">Madagascar periwinkle</name>
    <name type="synonym">Vinca rosea</name>
    <dbReference type="NCBI Taxonomy" id="4058"/>
    <lineage>
        <taxon>Eukaryota</taxon>
        <taxon>Viridiplantae</taxon>
        <taxon>Streptophyta</taxon>
        <taxon>Embryophyta</taxon>
        <taxon>Tracheophyta</taxon>
        <taxon>Spermatophyta</taxon>
        <taxon>Magnoliopsida</taxon>
        <taxon>eudicotyledons</taxon>
        <taxon>Gunneridae</taxon>
        <taxon>Pentapetalae</taxon>
        <taxon>asterids</taxon>
        <taxon>lamiids</taxon>
        <taxon>Gentianales</taxon>
        <taxon>Apocynaceae</taxon>
        <taxon>Rauvolfioideae</taxon>
        <taxon>Vinceae</taxon>
        <taxon>Catharanthinae</taxon>
        <taxon>Catharanthus</taxon>
    </lineage>
</organism>
<dbReference type="EMBL" id="CM044704">
    <property type="protein sequence ID" value="KAI5668000.1"/>
    <property type="molecule type" value="Genomic_DNA"/>
</dbReference>
<keyword evidence="2" id="KW-1185">Reference proteome</keyword>
<dbReference type="Proteomes" id="UP001060085">
    <property type="component" value="Linkage Group LG04"/>
</dbReference>
<evidence type="ECO:0000313" key="2">
    <source>
        <dbReference type="Proteomes" id="UP001060085"/>
    </source>
</evidence>
<reference evidence="2" key="1">
    <citation type="journal article" date="2023" name="Nat. Plants">
        <title>Single-cell RNA sequencing provides a high-resolution roadmap for understanding the multicellular compartmentation of specialized metabolism.</title>
        <authorList>
            <person name="Sun S."/>
            <person name="Shen X."/>
            <person name="Li Y."/>
            <person name="Li Y."/>
            <person name="Wang S."/>
            <person name="Li R."/>
            <person name="Zhang H."/>
            <person name="Shen G."/>
            <person name="Guo B."/>
            <person name="Wei J."/>
            <person name="Xu J."/>
            <person name="St-Pierre B."/>
            <person name="Chen S."/>
            <person name="Sun C."/>
        </authorList>
    </citation>
    <scope>NUCLEOTIDE SEQUENCE [LARGE SCALE GENOMIC DNA]</scope>
</reference>
<proteinExistence type="predicted"/>
<name>A0ACC0B5S0_CATRO</name>